<organism evidence="2 3">
    <name type="scientific">Cohnella yongneupensis</name>
    <dbReference type="NCBI Taxonomy" id="425006"/>
    <lineage>
        <taxon>Bacteria</taxon>
        <taxon>Bacillati</taxon>
        <taxon>Bacillota</taxon>
        <taxon>Bacilli</taxon>
        <taxon>Bacillales</taxon>
        <taxon>Paenibacillaceae</taxon>
        <taxon>Cohnella</taxon>
    </lineage>
</organism>
<keyword evidence="3" id="KW-1185">Reference proteome</keyword>
<comment type="caution">
    <text evidence="2">The sequence shown here is derived from an EMBL/GenBank/DDBJ whole genome shotgun (WGS) entry which is preliminary data.</text>
</comment>
<dbReference type="InterPro" id="IPR007742">
    <property type="entry name" value="NosD_dom"/>
</dbReference>
<reference evidence="3" key="1">
    <citation type="journal article" date="2019" name="Int. J. Syst. Evol. Microbiol.">
        <title>The Global Catalogue of Microorganisms (GCM) 10K type strain sequencing project: providing services to taxonomists for standard genome sequencing and annotation.</title>
        <authorList>
            <consortium name="The Broad Institute Genomics Platform"/>
            <consortium name="The Broad Institute Genome Sequencing Center for Infectious Disease"/>
            <person name="Wu L."/>
            <person name="Ma J."/>
        </authorList>
    </citation>
    <scope>NUCLEOTIDE SEQUENCE [LARGE SCALE GENOMIC DNA]</scope>
    <source>
        <strain evidence="3">CGMCC 1.18578</strain>
    </source>
</reference>
<evidence type="ECO:0000259" key="1">
    <source>
        <dbReference type="Pfam" id="PF05048"/>
    </source>
</evidence>
<evidence type="ECO:0000313" key="3">
    <source>
        <dbReference type="Proteomes" id="UP001596108"/>
    </source>
</evidence>
<dbReference type="InterPro" id="IPR011050">
    <property type="entry name" value="Pectin_lyase_fold/virulence"/>
</dbReference>
<dbReference type="Proteomes" id="UP001596108">
    <property type="component" value="Unassembled WGS sequence"/>
</dbReference>
<proteinExistence type="predicted"/>
<name>A0ABW0QUG8_9BACL</name>
<evidence type="ECO:0000313" key="2">
    <source>
        <dbReference type="EMBL" id="MFC5528463.1"/>
    </source>
</evidence>
<feature type="domain" description="Periplasmic copper-binding protein NosD beta helix" evidence="1">
    <location>
        <begin position="11"/>
        <end position="172"/>
    </location>
</feature>
<dbReference type="Pfam" id="PF05048">
    <property type="entry name" value="NosD"/>
    <property type="match status" value="1"/>
</dbReference>
<dbReference type="EMBL" id="JBHSNC010000010">
    <property type="protein sequence ID" value="MFC5528463.1"/>
    <property type="molecule type" value="Genomic_DNA"/>
</dbReference>
<accession>A0ABW0QUG8</accession>
<dbReference type="SUPFAM" id="SSF51126">
    <property type="entry name" value="Pectin lyase-like"/>
    <property type="match status" value="1"/>
</dbReference>
<dbReference type="Gene3D" id="2.160.20.10">
    <property type="entry name" value="Single-stranded right-handed beta-helix, Pectin lyase-like"/>
    <property type="match status" value="1"/>
</dbReference>
<protein>
    <submittedName>
        <fullName evidence="2">NosD domain-containing protein</fullName>
    </submittedName>
</protein>
<dbReference type="InterPro" id="IPR012334">
    <property type="entry name" value="Pectin_lyas_fold"/>
</dbReference>
<dbReference type="RefSeq" id="WP_378110300.1">
    <property type="nucleotide sequence ID" value="NZ_JBHSNC010000010.1"/>
</dbReference>
<gene>
    <name evidence="2" type="ORF">ACFPQ4_03225</name>
</gene>
<sequence length="576" mass="62807">MVMAMSTVNPRLNGAKGDNTQDDTLYIQKAIWQAEQTGILHVTIPAGNYKITDTIKIEGSTGLTIDCERGAIFYSSVDNTKTGVLEFKTTSANYWRGRRTTINGLRIISNTTGVGTGVYINGAAQWYLHRCYIENFKSGLKLAETYYGGLAHCCFSANTYGFHTVGSESNTIDVHNCTFTTESAVTDPTQSAVRLEAIANNIKLHGLTIEGYTRGIVCAQTTSGHAGVISCRDNYFELVPTIYDFTEKNEACFLDVDIDDNRLSDTGQAQHIKLGPGNYKLFNTQMNGNKVYVKNDTIYRISLNTDINIDTDIATATSWANGDSQDGFFQVNTGLLKFYDQNPWLYSTRGDTSVYPGKPHLPSIIDKQAVIAISPYDETKMSKAFPIFSINWRDVVFEKGGPVMKSPDGTYYRLVVANNGTLSTVNVTAAKTNFAPNIGSVPILEVGRKEVAGGSDAYAAGKRIYIAEINRTFVKVGSQFEDTTISGKRAIGTGAQAGAITHTGTAYFWNTDAGAEFFYVWASSMWCWCGDSIATASTVRAVGTAAQRPASPGITGMKYYATDTTVYTTWSGSAWV</sequence>